<dbReference type="EMBL" id="JAAQPH010000025">
    <property type="protein sequence ID" value="NIA71705.1"/>
    <property type="molecule type" value="Genomic_DNA"/>
</dbReference>
<dbReference type="AlphaFoldDB" id="A0A967F261"/>
<dbReference type="Proteomes" id="UP000761264">
    <property type="component" value="Unassembled WGS sequence"/>
</dbReference>
<evidence type="ECO:0000313" key="2">
    <source>
        <dbReference type="Proteomes" id="UP000761264"/>
    </source>
</evidence>
<dbReference type="RefSeq" id="WP_167229687.1">
    <property type="nucleotide sequence ID" value="NZ_JAAQPH010000025.1"/>
</dbReference>
<evidence type="ECO:0000313" key="1">
    <source>
        <dbReference type="EMBL" id="NIA71705.1"/>
    </source>
</evidence>
<protein>
    <submittedName>
        <fullName evidence="1">Uncharacterized protein</fullName>
    </submittedName>
</protein>
<accession>A0A967F261</accession>
<sequence length="132" mass="14784">MDHETALINAFVLPAKRERALDQLANHKRRRKFLESLYHYRDLDPRYRIDIAPADQQAETIFSLLTKRGASAQCHLISSDRNLDGFDIALSDALAKVVGLGEGTLVSCIPGRLGYFEGESPGDRFILERTAP</sequence>
<keyword evidence="2" id="KW-1185">Reference proteome</keyword>
<gene>
    <name evidence="1" type="ORF">HBA54_24225</name>
</gene>
<comment type="caution">
    <text evidence="1">The sequence shown here is derived from an EMBL/GenBank/DDBJ whole genome shotgun (WGS) entry which is preliminary data.</text>
</comment>
<proteinExistence type="predicted"/>
<name>A0A967F261_9PROT</name>
<organism evidence="1 2">
    <name type="scientific">Pelagibius litoralis</name>
    <dbReference type="NCBI Taxonomy" id="374515"/>
    <lineage>
        <taxon>Bacteria</taxon>
        <taxon>Pseudomonadati</taxon>
        <taxon>Pseudomonadota</taxon>
        <taxon>Alphaproteobacteria</taxon>
        <taxon>Rhodospirillales</taxon>
        <taxon>Rhodovibrionaceae</taxon>
        <taxon>Pelagibius</taxon>
    </lineage>
</organism>
<reference evidence="1" key="1">
    <citation type="submission" date="2020-03" db="EMBL/GenBank/DDBJ databases">
        <title>Genome of Pelagibius litoralis DSM 21314T.</title>
        <authorList>
            <person name="Wang G."/>
        </authorList>
    </citation>
    <scope>NUCLEOTIDE SEQUENCE</scope>
    <source>
        <strain evidence="1">DSM 21314</strain>
    </source>
</reference>